<dbReference type="Pfam" id="PF20392">
    <property type="entry name" value="DUF6687"/>
    <property type="match status" value="1"/>
</dbReference>
<accession>A0A6N9Q6S5</accession>
<dbReference type="AlphaFoldDB" id="A0A6N9Q6S5"/>
<dbReference type="InterPro" id="IPR046509">
    <property type="entry name" value="DUF6687"/>
</dbReference>
<evidence type="ECO:0000313" key="2">
    <source>
        <dbReference type="Proteomes" id="UP000448943"/>
    </source>
</evidence>
<evidence type="ECO:0000313" key="1">
    <source>
        <dbReference type="EMBL" id="NBI30548.1"/>
    </source>
</evidence>
<comment type="caution">
    <text evidence="1">The sequence shown here is derived from an EMBL/GenBank/DDBJ whole genome shotgun (WGS) entry which is preliminary data.</text>
</comment>
<reference evidence="1 2" key="1">
    <citation type="submission" date="2019-01" db="EMBL/GenBank/DDBJ databases">
        <title>Chengkuizengella sp. nov., isolated from deep-sea sediment of East Pacific Ocean.</title>
        <authorList>
            <person name="Yang J."/>
            <person name="Lai Q."/>
            <person name="Shao Z."/>
        </authorList>
    </citation>
    <scope>NUCLEOTIDE SEQUENCE [LARGE SCALE GENOMIC DNA]</scope>
    <source>
        <strain evidence="1 2">YPA3-1-1</strain>
    </source>
</reference>
<dbReference type="Proteomes" id="UP000448943">
    <property type="component" value="Unassembled WGS sequence"/>
</dbReference>
<organism evidence="1 2">
    <name type="scientific">Chengkuizengella marina</name>
    <dbReference type="NCBI Taxonomy" id="2507566"/>
    <lineage>
        <taxon>Bacteria</taxon>
        <taxon>Bacillati</taxon>
        <taxon>Bacillota</taxon>
        <taxon>Bacilli</taxon>
        <taxon>Bacillales</taxon>
        <taxon>Paenibacillaceae</taxon>
        <taxon>Chengkuizengella</taxon>
    </lineage>
</organism>
<name>A0A6N9Q6S5_9BACL</name>
<dbReference type="EMBL" id="SIJB01000032">
    <property type="protein sequence ID" value="NBI30548.1"/>
    <property type="molecule type" value="Genomic_DNA"/>
</dbReference>
<proteinExistence type="predicted"/>
<sequence length="353" mass="40538">MIPNFYIIGSETKRPPSKRTIFTDGAPDDTFREGVDIELSHWIPNQTPERYRADTSTEICMNFVTNESSKEWDLAINNHLDVDGILSVFTLVHSEFALTHRDTIIGAAEIGDFWGYSERPSQILFQGLTKLMFDLKGKEDIREIYALCFEKVFDLIQEESSDDVIIDGVGALEKSLNRVKSSEIQRHVVSEHFVSYQIPKQLAELNIEKAIKIPRFNDLLQDNMWLIPSVRNYYDREKVQLVSAETSKGWYYDLWYPGYMWADTPHSWRAPGFEFSGSTNAYYYGHKPLNEAIVELNDLEKATGQWILAKELTPFQSIKGRDFPVILSFLNEDKPVVSSLLPAEVISKLSKAF</sequence>
<dbReference type="RefSeq" id="WP_160647352.1">
    <property type="nucleotide sequence ID" value="NZ_SIJB01000032.1"/>
</dbReference>
<protein>
    <submittedName>
        <fullName evidence="1">Uncharacterized protein</fullName>
    </submittedName>
</protein>
<keyword evidence="2" id="KW-1185">Reference proteome</keyword>
<dbReference type="OrthoDB" id="2379877at2"/>
<gene>
    <name evidence="1" type="ORF">ERL59_16485</name>
</gene>